<dbReference type="PROSITE" id="PS51257">
    <property type="entry name" value="PROKAR_LIPOPROTEIN"/>
    <property type="match status" value="1"/>
</dbReference>
<protein>
    <recommendedName>
        <fullName evidence="3">Carboxypeptidase regulatory-like domain-containing protein</fullName>
    </recommendedName>
</protein>
<name>A0A5C5V4X0_9BACT</name>
<evidence type="ECO:0008006" key="3">
    <source>
        <dbReference type="Google" id="ProtNLM"/>
    </source>
</evidence>
<dbReference type="AlphaFoldDB" id="A0A5C5V4X0"/>
<accession>A0A5C5V4X0</accession>
<dbReference type="EMBL" id="SJPF01000003">
    <property type="protein sequence ID" value="TWT32817.1"/>
    <property type="molecule type" value="Genomic_DNA"/>
</dbReference>
<comment type="caution">
    <text evidence="1">The sequence shown here is derived from an EMBL/GenBank/DDBJ whole genome shotgun (WGS) entry which is preliminary data.</text>
</comment>
<sequence>MKATNSPSWAVLLSALAIFLIGCGKPAPNIVSGSVTMNGTPVEQGEIMFLPTDGKGVVAAGPIVNGSFSMECQPGDKSVKITATKEQGIAPDGLPNYVSYIPAKYNTQTTLNAKVADGNNDEFNFDLK</sequence>
<reference evidence="1 2" key="1">
    <citation type="submission" date="2019-02" db="EMBL/GenBank/DDBJ databases">
        <title>Deep-cultivation of Planctomycetes and their phenomic and genomic characterization uncovers novel biology.</title>
        <authorList>
            <person name="Wiegand S."/>
            <person name="Jogler M."/>
            <person name="Boedeker C."/>
            <person name="Pinto D."/>
            <person name="Vollmers J."/>
            <person name="Rivas-Marin E."/>
            <person name="Kohn T."/>
            <person name="Peeters S.H."/>
            <person name="Heuer A."/>
            <person name="Rast P."/>
            <person name="Oberbeckmann S."/>
            <person name="Bunk B."/>
            <person name="Jeske O."/>
            <person name="Meyerdierks A."/>
            <person name="Storesund J.E."/>
            <person name="Kallscheuer N."/>
            <person name="Luecker S."/>
            <person name="Lage O.M."/>
            <person name="Pohl T."/>
            <person name="Merkel B.J."/>
            <person name="Hornburger P."/>
            <person name="Mueller R.-W."/>
            <person name="Bruemmer F."/>
            <person name="Labrenz M."/>
            <person name="Spormann A.M."/>
            <person name="Op Den Camp H."/>
            <person name="Overmann J."/>
            <person name="Amann R."/>
            <person name="Jetten M.S.M."/>
            <person name="Mascher T."/>
            <person name="Medema M.H."/>
            <person name="Devos D.P."/>
            <person name="Kaster A.-K."/>
            <person name="Ovreas L."/>
            <person name="Rohde M."/>
            <person name="Galperin M.Y."/>
            <person name="Jogler C."/>
        </authorList>
    </citation>
    <scope>NUCLEOTIDE SEQUENCE [LARGE SCALE GENOMIC DNA]</scope>
    <source>
        <strain evidence="1 2">Enr8</strain>
    </source>
</reference>
<dbReference type="RefSeq" id="WP_146432134.1">
    <property type="nucleotide sequence ID" value="NZ_SJPF01000003.1"/>
</dbReference>
<evidence type="ECO:0000313" key="2">
    <source>
        <dbReference type="Proteomes" id="UP000318878"/>
    </source>
</evidence>
<dbReference type="Proteomes" id="UP000318878">
    <property type="component" value="Unassembled WGS sequence"/>
</dbReference>
<dbReference type="OrthoDB" id="291697at2"/>
<keyword evidence="2" id="KW-1185">Reference proteome</keyword>
<organism evidence="1 2">
    <name type="scientific">Blastopirellula retiformator</name>
    <dbReference type="NCBI Taxonomy" id="2527970"/>
    <lineage>
        <taxon>Bacteria</taxon>
        <taxon>Pseudomonadati</taxon>
        <taxon>Planctomycetota</taxon>
        <taxon>Planctomycetia</taxon>
        <taxon>Pirellulales</taxon>
        <taxon>Pirellulaceae</taxon>
        <taxon>Blastopirellula</taxon>
    </lineage>
</organism>
<proteinExistence type="predicted"/>
<evidence type="ECO:0000313" key="1">
    <source>
        <dbReference type="EMBL" id="TWT32817.1"/>
    </source>
</evidence>
<gene>
    <name evidence="1" type="ORF">Enr8_26230</name>
</gene>